<dbReference type="Pfam" id="PF00069">
    <property type="entry name" value="Pkinase"/>
    <property type="match status" value="2"/>
</dbReference>
<dbReference type="GO" id="GO:0004694">
    <property type="term" value="F:eukaryotic translation initiation factor 2alpha kinase activity"/>
    <property type="evidence" value="ECO:0007669"/>
    <property type="project" value="TreeGrafter"/>
</dbReference>
<evidence type="ECO:0000256" key="2">
    <source>
        <dbReference type="ARBA" id="ARBA00022527"/>
    </source>
</evidence>
<evidence type="ECO:0000256" key="5">
    <source>
        <dbReference type="ARBA" id="ARBA00022777"/>
    </source>
</evidence>
<evidence type="ECO:0000256" key="11">
    <source>
        <dbReference type="PROSITE-ProRule" id="PRU10141"/>
    </source>
</evidence>
<feature type="binding site" evidence="11">
    <location>
        <position position="689"/>
    </location>
    <ligand>
        <name>ATP</name>
        <dbReference type="ChEBI" id="CHEBI:30616"/>
    </ligand>
</feature>
<dbReference type="Proteomes" id="UP000549394">
    <property type="component" value="Unassembled WGS sequence"/>
</dbReference>
<dbReference type="PANTHER" id="PTHR11042:SF160">
    <property type="entry name" value="EUKARYOTIC TRANSLATION INITIATION FACTOR 2-ALPHA KINASE 1"/>
    <property type="match status" value="1"/>
</dbReference>
<keyword evidence="6 11" id="KW-0067">ATP-binding</keyword>
<dbReference type="InterPro" id="IPR017441">
    <property type="entry name" value="Protein_kinase_ATP_BS"/>
</dbReference>
<keyword evidence="12" id="KW-0175">Coiled coil</keyword>
<dbReference type="Gene3D" id="3.30.160.20">
    <property type="match status" value="1"/>
</dbReference>
<dbReference type="InterPro" id="IPR000719">
    <property type="entry name" value="Prot_kinase_dom"/>
</dbReference>
<dbReference type="GO" id="GO:0005634">
    <property type="term" value="C:nucleus"/>
    <property type="evidence" value="ECO:0007669"/>
    <property type="project" value="TreeGrafter"/>
</dbReference>
<evidence type="ECO:0000256" key="4">
    <source>
        <dbReference type="ARBA" id="ARBA00022741"/>
    </source>
</evidence>
<dbReference type="PROSITE" id="PS00107">
    <property type="entry name" value="PROTEIN_KINASE_ATP"/>
    <property type="match status" value="2"/>
</dbReference>
<organism evidence="15 16">
    <name type="scientific">Dimorphilus gyrociliatus</name>
    <dbReference type="NCBI Taxonomy" id="2664684"/>
    <lineage>
        <taxon>Eukaryota</taxon>
        <taxon>Metazoa</taxon>
        <taxon>Spiralia</taxon>
        <taxon>Lophotrochozoa</taxon>
        <taxon>Annelida</taxon>
        <taxon>Polychaeta</taxon>
        <taxon>Polychaeta incertae sedis</taxon>
        <taxon>Dinophilidae</taxon>
        <taxon>Dimorphilus</taxon>
    </lineage>
</organism>
<reference evidence="15 16" key="1">
    <citation type="submission" date="2020-08" db="EMBL/GenBank/DDBJ databases">
        <authorList>
            <person name="Hejnol A."/>
        </authorList>
    </citation>
    <scope>NUCLEOTIDE SEQUENCE [LARGE SCALE GENOMIC DNA]</scope>
</reference>
<feature type="domain" description="Protein kinase" evidence="14">
    <location>
        <begin position="143"/>
        <end position="443"/>
    </location>
</feature>
<dbReference type="EC" id="2.7.11.1" evidence="1"/>
<dbReference type="OrthoDB" id="341578at2759"/>
<dbReference type="PROSITE" id="PS00108">
    <property type="entry name" value="PROTEIN_KINASE_ST"/>
    <property type="match status" value="2"/>
</dbReference>
<evidence type="ECO:0000256" key="6">
    <source>
        <dbReference type="ARBA" id="ARBA00022840"/>
    </source>
</evidence>
<evidence type="ECO:0000256" key="9">
    <source>
        <dbReference type="ARBA" id="ARBA00048659"/>
    </source>
</evidence>
<evidence type="ECO:0000256" key="7">
    <source>
        <dbReference type="ARBA" id="ARBA00023193"/>
    </source>
</evidence>
<comment type="caution">
    <text evidence="15">The sequence shown here is derived from an EMBL/GenBank/DDBJ whole genome shotgun (WGS) entry which is preliminary data.</text>
</comment>
<dbReference type="SUPFAM" id="SSF56112">
    <property type="entry name" value="Protein kinase-like (PK-like)"/>
    <property type="match status" value="2"/>
</dbReference>
<dbReference type="Gene3D" id="1.10.510.10">
    <property type="entry name" value="Transferase(Phosphotransferase) domain 1"/>
    <property type="match status" value="2"/>
</dbReference>
<proteinExistence type="inferred from homology"/>
<comment type="catalytic activity">
    <reaction evidence="10">
        <text>L-seryl-[protein] + ATP = O-phospho-L-seryl-[protein] + ADP + H(+)</text>
        <dbReference type="Rhea" id="RHEA:17989"/>
        <dbReference type="Rhea" id="RHEA-COMP:9863"/>
        <dbReference type="Rhea" id="RHEA-COMP:11604"/>
        <dbReference type="ChEBI" id="CHEBI:15378"/>
        <dbReference type="ChEBI" id="CHEBI:29999"/>
        <dbReference type="ChEBI" id="CHEBI:30616"/>
        <dbReference type="ChEBI" id="CHEBI:83421"/>
        <dbReference type="ChEBI" id="CHEBI:456216"/>
        <dbReference type="EC" id="2.7.11.1"/>
    </reaction>
    <physiologicalReaction direction="left-to-right" evidence="10">
        <dbReference type="Rhea" id="RHEA:17990"/>
    </physiologicalReaction>
</comment>
<evidence type="ECO:0000256" key="13">
    <source>
        <dbReference type="SAM" id="MobiDB-lite"/>
    </source>
</evidence>
<keyword evidence="5" id="KW-0418">Kinase</keyword>
<keyword evidence="7" id="KW-0652">Protein synthesis inhibitor</keyword>
<dbReference type="PROSITE" id="PS50011">
    <property type="entry name" value="PROTEIN_KINASE_DOM"/>
    <property type="match status" value="2"/>
</dbReference>
<feature type="compositionally biased region" description="Low complexity" evidence="13">
    <location>
        <begin position="1"/>
        <end position="18"/>
    </location>
</feature>
<keyword evidence="16" id="KW-1185">Reference proteome</keyword>
<dbReference type="InterPro" id="IPR008271">
    <property type="entry name" value="Ser/Thr_kinase_AS"/>
</dbReference>
<evidence type="ECO:0000256" key="8">
    <source>
        <dbReference type="ARBA" id="ARBA00037982"/>
    </source>
</evidence>
<feature type="region of interest" description="Disordered" evidence="13">
    <location>
        <begin position="1"/>
        <end position="20"/>
    </location>
</feature>
<dbReference type="PANTHER" id="PTHR11042">
    <property type="entry name" value="EUKARYOTIC TRANSLATION INITIATION FACTOR 2-ALPHA KINASE EIF2-ALPHA KINASE -RELATED"/>
    <property type="match status" value="1"/>
</dbReference>
<feature type="coiled-coil region" evidence="12">
    <location>
        <begin position="446"/>
        <end position="480"/>
    </location>
</feature>
<feature type="domain" description="Protein kinase" evidence="14">
    <location>
        <begin position="660"/>
        <end position="950"/>
    </location>
</feature>
<dbReference type="AlphaFoldDB" id="A0A7I8V538"/>
<keyword evidence="2" id="KW-0723">Serine/threonine-protein kinase</keyword>
<protein>
    <recommendedName>
        <fullName evidence="1">non-specific serine/threonine protein kinase</fullName>
        <ecNumber evidence="1">2.7.11.1</ecNumber>
    </recommendedName>
</protein>
<dbReference type="GO" id="GO:0017148">
    <property type="term" value="P:negative regulation of translation"/>
    <property type="evidence" value="ECO:0007669"/>
    <property type="project" value="UniProtKB-KW"/>
</dbReference>
<comment type="similarity">
    <text evidence="8">Belongs to the protein kinase superfamily. Ser/Thr protein kinase family. GCN2 subfamily.</text>
</comment>
<comment type="catalytic activity">
    <reaction evidence="9">
        <text>L-threonyl-[protein] + ATP = O-phospho-L-threonyl-[protein] + ADP + H(+)</text>
        <dbReference type="Rhea" id="RHEA:46608"/>
        <dbReference type="Rhea" id="RHEA-COMP:11060"/>
        <dbReference type="Rhea" id="RHEA-COMP:11605"/>
        <dbReference type="ChEBI" id="CHEBI:15378"/>
        <dbReference type="ChEBI" id="CHEBI:30013"/>
        <dbReference type="ChEBI" id="CHEBI:30616"/>
        <dbReference type="ChEBI" id="CHEBI:61977"/>
        <dbReference type="ChEBI" id="CHEBI:456216"/>
        <dbReference type="EC" id="2.7.11.1"/>
    </reaction>
    <physiologicalReaction direction="left-to-right" evidence="9">
        <dbReference type="Rhea" id="RHEA:46609"/>
    </physiologicalReaction>
</comment>
<accession>A0A7I8V538</accession>
<dbReference type="InterPro" id="IPR050339">
    <property type="entry name" value="CC_SR_Kinase"/>
</dbReference>
<evidence type="ECO:0000256" key="12">
    <source>
        <dbReference type="SAM" id="Coils"/>
    </source>
</evidence>
<dbReference type="EMBL" id="CAJFCJ010000001">
    <property type="protein sequence ID" value="CAD5111339.1"/>
    <property type="molecule type" value="Genomic_DNA"/>
</dbReference>
<dbReference type="InterPro" id="IPR011009">
    <property type="entry name" value="Kinase-like_dom_sf"/>
</dbReference>
<sequence length="992" mass="113300">MSRYSRGSTSSSSQSSKSSKFELTPRNILYRIKPGAKFENVERIQGSGDDKVEAKLIIDKNCFQACGRTKLLAKETTAAKALHELWNFTFKPGEDGMPKIILSDETLDKINLPLEANEKFHSFILETFTKSLRIDNGYIQQNFDIRKPLGSGSYGSVFEAQNKFDKGSYAIKMINMRIYDSDSEIIRKKYDEVIRLADCKHKNILTYHKGWLEIVTKETLYNTFPSSIFSNTGSSSDYSTEQANRRKRLNERIPSLNLYIQTELCCGNLNNWIENRTIYQSYNYQIELGIFKDLLKALEYLHNKNILHRDIKPNNVFTVEKSKEVKVKLGDFGLARELHECDDESKLTSAVGTQPYAAPEIETGKYNFSSDIFSLGIIAVRLFSDISTAHEFYAIINNLKTNGKLPESLLHNHPAVVKLVEDMTDKDADKRPMAKDILLLDVFSGVKKKSEEITRLKATIEEKDKEIISLKEKISSLTVELEENHIDKIDLETYAIQCKEKSEEIAYLKELIDSPTEERITDTNRSSRRTSSDHESGIYVKPSKILKLIRSNIAFSSPEQVGIFKEQSIKITIQIGKTTYKGFGSNKKIAKECVSAEVLLQKWNFKILKYKNELPIIDLSKKAISSVALSSEKKIKVYRFILKEFTSNFPKKTGEFQRDFRIIKQLGQGGYGKVFKVEKKIDNETYAVKRVKIYFDDSDETVIRNTLREVSQLARCQPTNIVRYYTAWLEIENNPSSLDTLYCSSDDLSSIGSWKSPAPLPFLCMYIQTEYCNGTLADWIDGRDRTSSPGLVEMKIIKDILSALNHIHNKNIMHRDIKPSNIFTIGDQTNIVVKLGDFGLARDLNETYQDEICLTSYVGSALYAAPETNTSKYNFSSDIFSLGIICFQLFGSISSQHELIDKVIQLKEKRQLPEDIRKNFPLISEMILNMTCPKVENRPSAKYLLSNNFFFETDISNGSNQTIDYKTANSLIEIIKSQREEIQVLRSQIDLS</sequence>
<dbReference type="Gene3D" id="3.30.200.20">
    <property type="entry name" value="Phosphorylase Kinase, domain 1"/>
    <property type="match status" value="2"/>
</dbReference>
<evidence type="ECO:0000256" key="1">
    <source>
        <dbReference type="ARBA" id="ARBA00012513"/>
    </source>
</evidence>
<evidence type="ECO:0000256" key="10">
    <source>
        <dbReference type="ARBA" id="ARBA00048977"/>
    </source>
</evidence>
<dbReference type="GO" id="GO:0005737">
    <property type="term" value="C:cytoplasm"/>
    <property type="evidence" value="ECO:0007669"/>
    <property type="project" value="TreeGrafter"/>
</dbReference>
<evidence type="ECO:0000259" key="14">
    <source>
        <dbReference type="PROSITE" id="PS50011"/>
    </source>
</evidence>
<evidence type="ECO:0000256" key="3">
    <source>
        <dbReference type="ARBA" id="ARBA00022679"/>
    </source>
</evidence>
<dbReference type="GO" id="GO:0005524">
    <property type="term" value="F:ATP binding"/>
    <property type="evidence" value="ECO:0007669"/>
    <property type="project" value="UniProtKB-UniRule"/>
</dbReference>
<evidence type="ECO:0000313" key="15">
    <source>
        <dbReference type="EMBL" id="CAD5111339.1"/>
    </source>
</evidence>
<gene>
    <name evidence="15" type="ORF">DGYR_LOCUS652</name>
</gene>
<evidence type="ECO:0000313" key="16">
    <source>
        <dbReference type="Proteomes" id="UP000549394"/>
    </source>
</evidence>
<dbReference type="SMART" id="SM00220">
    <property type="entry name" value="S_TKc"/>
    <property type="match status" value="2"/>
</dbReference>
<feature type="binding site" evidence="11">
    <location>
        <position position="172"/>
    </location>
    <ligand>
        <name>ATP</name>
        <dbReference type="ChEBI" id="CHEBI:30616"/>
    </ligand>
</feature>
<name>A0A7I8V538_9ANNE</name>
<dbReference type="CDD" id="cd00048">
    <property type="entry name" value="DSRM_SF"/>
    <property type="match status" value="1"/>
</dbReference>
<keyword evidence="4 11" id="KW-0547">Nucleotide-binding</keyword>
<keyword evidence="3" id="KW-0808">Transferase</keyword>